<evidence type="ECO:0000256" key="1">
    <source>
        <dbReference type="SAM" id="MobiDB-lite"/>
    </source>
</evidence>
<dbReference type="EMBL" id="MEUG01000001">
    <property type="protein sequence ID" value="OGC27578.1"/>
    <property type="molecule type" value="Genomic_DNA"/>
</dbReference>
<dbReference type="AlphaFoldDB" id="A0A1F4T4F4"/>
<comment type="caution">
    <text evidence="2">The sequence shown here is derived from an EMBL/GenBank/DDBJ whole genome shotgun (WGS) entry which is preliminary data.</text>
</comment>
<feature type="compositionally biased region" description="Basic and acidic residues" evidence="1">
    <location>
        <begin position="34"/>
        <end position="45"/>
    </location>
</feature>
<protein>
    <submittedName>
        <fullName evidence="2">Uncharacterized protein</fullName>
    </submittedName>
</protein>
<reference evidence="2 3" key="1">
    <citation type="journal article" date="2016" name="Nat. Commun.">
        <title>Thousands of microbial genomes shed light on interconnected biogeochemical processes in an aquifer system.</title>
        <authorList>
            <person name="Anantharaman K."/>
            <person name="Brown C.T."/>
            <person name="Hug L.A."/>
            <person name="Sharon I."/>
            <person name="Castelle C.J."/>
            <person name="Probst A.J."/>
            <person name="Thomas B.C."/>
            <person name="Singh A."/>
            <person name="Wilkins M.J."/>
            <person name="Karaoz U."/>
            <person name="Brodie E.L."/>
            <person name="Williams K.H."/>
            <person name="Hubbard S.S."/>
            <person name="Banfield J.F."/>
        </authorList>
    </citation>
    <scope>NUCLEOTIDE SEQUENCE [LARGE SCALE GENOMIC DNA]</scope>
</reference>
<feature type="region of interest" description="Disordered" evidence="1">
    <location>
        <begin position="29"/>
        <end position="64"/>
    </location>
</feature>
<dbReference type="Proteomes" id="UP000178602">
    <property type="component" value="Unassembled WGS sequence"/>
</dbReference>
<gene>
    <name evidence="2" type="ORF">A3K49_00955</name>
</gene>
<name>A0A1F4T4F4_UNCSA</name>
<proteinExistence type="predicted"/>
<evidence type="ECO:0000313" key="3">
    <source>
        <dbReference type="Proteomes" id="UP000178602"/>
    </source>
</evidence>
<organism evidence="2 3">
    <name type="scientific">candidate division WOR-1 bacterium RIFOXYC12_FULL_54_18</name>
    <dbReference type="NCBI Taxonomy" id="1802584"/>
    <lineage>
        <taxon>Bacteria</taxon>
        <taxon>Bacillati</taxon>
        <taxon>Saganbacteria</taxon>
    </lineage>
</organism>
<accession>A0A1F4T4F4</accession>
<sequence>MTNSPNIGTQLNNSERFYAAAFRNPALSSLAARETGEQRPGDATRETGLSWDSDSKGEQSINSGITDTLTLSTSTVSRSSSIISQPLGSVLKSQGKLQQFREQLIGKLLDAYGDVFRNTFHWNLPLANMAKWSIDNIFNRLSILGVEQTKLDQIKTEVTTAMRSENRGNMRQVVQTEAYQEVGIA</sequence>
<evidence type="ECO:0000313" key="2">
    <source>
        <dbReference type="EMBL" id="OGC27578.1"/>
    </source>
</evidence>